<dbReference type="InterPro" id="IPR002775">
    <property type="entry name" value="DNA/RNA-bd_Alba-like"/>
</dbReference>
<feature type="region of interest" description="Disordered" evidence="1">
    <location>
        <begin position="187"/>
        <end position="215"/>
    </location>
</feature>
<feature type="domain" description="DNA/RNA-binding protein Alba-like" evidence="2">
    <location>
        <begin position="112"/>
        <end position="182"/>
    </location>
</feature>
<feature type="compositionally biased region" description="Basic and acidic residues" evidence="1">
    <location>
        <begin position="18"/>
        <end position="31"/>
    </location>
</feature>
<dbReference type="Pfam" id="PF01918">
    <property type="entry name" value="Alba"/>
    <property type="match status" value="1"/>
</dbReference>
<reference evidence="3 4" key="1">
    <citation type="journal article" date="2018" name="BMC Genomics">
        <title>Comparative genome analyses reveal sequence features reflecting distinct modes of host-adaptation between dicot and monocot powdery mildew.</title>
        <authorList>
            <person name="Wu Y."/>
            <person name="Ma X."/>
            <person name="Pan Z."/>
            <person name="Kale S.D."/>
            <person name="Song Y."/>
            <person name="King H."/>
            <person name="Zhang Q."/>
            <person name="Presley C."/>
            <person name="Deng X."/>
            <person name="Wei C.I."/>
            <person name="Xiao S."/>
        </authorList>
    </citation>
    <scope>NUCLEOTIDE SEQUENCE [LARGE SCALE GENOMIC DNA]</scope>
    <source>
        <strain evidence="3">UMSG1</strain>
    </source>
</reference>
<sequence>MNPVSPAPVTMRNYKSGTRVEERDSKAEVHKNYSKSAIHRRGDFVETSLNSRKRQASISDPINNGEPKTKIHISEVKQNESGFTEKSPNVDLSPSFPLPKTLTDHFDLKLLNISSASKIHAKVTQALGVLASFPVVVGTKNAVVLLRAKPNACGKTISIVEIVKREISFTIQGKWYQYNVLDHVPEESNTSQNRKAKSRFAKENNDNGDVDKEISENRNTPFERAIFGVPNVTAQPVMSIYLSRVRIEELRAKHGRTIQEKLYSEPSYFTSYTWSTV</sequence>
<evidence type="ECO:0000256" key="1">
    <source>
        <dbReference type="SAM" id="MobiDB-lite"/>
    </source>
</evidence>
<dbReference type="Proteomes" id="UP000285326">
    <property type="component" value="Unassembled WGS sequence"/>
</dbReference>
<feature type="region of interest" description="Disordered" evidence="1">
    <location>
        <begin position="1"/>
        <end position="32"/>
    </location>
</feature>
<evidence type="ECO:0000313" key="3">
    <source>
        <dbReference type="EMBL" id="RKF72052.1"/>
    </source>
</evidence>
<dbReference type="EMBL" id="MCBS01024950">
    <property type="protein sequence ID" value="RKF72052.1"/>
    <property type="molecule type" value="Genomic_DNA"/>
</dbReference>
<gene>
    <name evidence="3" type="ORF">GcM1_249141</name>
</gene>
<evidence type="ECO:0000259" key="2">
    <source>
        <dbReference type="Pfam" id="PF01918"/>
    </source>
</evidence>
<feature type="compositionally biased region" description="Basic and acidic residues" evidence="1">
    <location>
        <begin position="200"/>
        <end position="215"/>
    </location>
</feature>
<dbReference type="AlphaFoldDB" id="A0A420IBZ1"/>
<evidence type="ECO:0000313" key="4">
    <source>
        <dbReference type="Proteomes" id="UP000285326"/>
    </source>
</evidence>
<accession>A0A420IBZ1</accession>
<feature type="region of interest" description="Disordered" evidence="1">
    <location>
        <begin position="44"/>
        <end position="69"/>
    </location>
</feature>
<dbReference type="GO" id="GO:0003676">
    <property type="term" value="F:nucleic acid binding"/>
    <property type="evidence" value="ECO:0007669"/>
    <property type="project" value="InterPro"/>
</dbReference>
<organism evidence="3 4">
    <name type="scientific">Golovinomyces cichoracearum</name>
    <dbReference type="NCBI Taxonomy" id="62708"/>
    <lineage>
        <taxon>Eukaryota</taxon>
        <taxon>Fungi</taxon>
        <taxon>Dikarya</taxon>
        <taxon>Ascomycota</taxon>
        <taxon>Pezizomycotina</taxon>
        <taxon>Leotiomycetes</taxon>
        <taxon>Erysiphales</taxon>
        <taxon>Erysiphaceae</taxon>
        <taxon>Golovinomyces</taxon>
    </lineage>
</organism>
<comment type="caution">
    <text evidence="3">The sequence shown here is derived from an EMBL/GenBank/DDBJ whole genome shotgun (WGS) entry which is preliminary data.</text>
</comment>
<name>A0A420IBZ1_9PEZI</name>
<protein>
    <recommendedName>
        <fullName evidence="2">DNA/RNA-binding protein Alba-like domain-containing protein</fullName>
    </recommendedName>
</protein>
<proteinExistence type="predicted"/>